<feature type="domain" description="Protein kinase" evidence="2">
    <location>
        <begin position="3151"/>
        <end position="3445"/>
    </location>
</feature>
<dbReference type="Gene3D" id="1.10.510.10">
    <property type="entry name" value="Transferase(Phosphotransferase) domain 1"/>
    <property type="match status" value="1"/>
</dbReference>
<evidence type="ECO:0000313" key="4">
    <source>
        <dbReference type="Proteomes" id="UP001281761"/>
    </source>
</evidence>
<dbReference type="InterPro" id="IPR011009">
    <property type="entry name" value="Kinase-like_dom_sf"/>
</dbReference>
<proteinExistence type="predicted"/>
<evidence type="ECO:0000313" key="3">
    <source>
        <dbReference type="EMBL" id="KAK2951410.1"/>
    </source>
</evidence>
<dbReference type="SMART" id="SM00710">
    <property type="entry name" value="PbH1"/>
    <property type="match status" value="9"/>
</dbReference>
<evidence type="ECO:0000259" key="2">
    <source>
        <dbReference type="PROSITE" id="PS50011"/>
    </source>
</evidence>
<keyword evidence="1" id="KW-1133">Transmembrane helix</keyword>
<dbReference type="InterPro" id="IPR006626">
    <property type="entry name" value="PbH1"/>
</dbReference>
<organism evidence="3 4">
    <name type="scientific">Blattamonas nauphoetae</name>
    <dbReference type="NCBI Taxonomy" id="2049346"/>
    <lineage>
        <taxon>Eukaryota</taxon>
        <taxon>Metamonada</taxon>
        <taxon>Preaxostyla</taxon>
        <taxon>Oxymonadida</taxon>
        <taxon>Blattamonas</taxon>
    </lineage>
</organism>
<keyword evidence="1" id="KW-0472">Membrane</keyword>
<dbReference type="InterPro" id="IPR001245">
    <property type="entry name" value="Ser-Thr/Tyr_kinase_cat_dom"/>
</dbReference>
<dbReference type="SUPFAM" id="SSF56112">
    <property type="entry name" value="Protein kinase-like (PK-like)"/>
    <property type="match status" value="1"/>
</dbReference>
<dbReference type="InterPro" id="IPR011050">
    <property type="entry name" value="Pectin_lyase_fold/virulence"/>
</dbReference>
<sequence>MFSYWVDREQMLFFLTWASILTQALHDLQLPDLGETISSHSRVSNREESPQTIFLQHPRYQSRTVEISSEIIDINGTAQSRPTIFENEQVKGTLLRLVNSTASFANLAFQPLTARILTVTDHSECTVSNSVISVIKDVSPIECSDSTVQVVTSEFDFTSTQNHSPSLSTTASLSSAVSFHSCSFSDVVVTSPGSFISCSCVQTSQTDHCQFSNISHCPTFLQSAFSPLFHNVSVLNTHFSDCENVLFGGVVRDTEDRTSLLAANTSFTRSRSTYTNRTGEQIGPTIDKTGQVVNVDHRYQQCTFENCTSLDAHGGGIRCESGANLIVDNCTFLRCRSPRTPGAYPRDGGGIFVSNTNGGYRASVTRSIFSKCEAIYGGGIRVIWPSYLVIQYCNTTECYATDVILDNSVGPWGGGIGLTGMPIGAILSNIRFEDCKARSTASCLDNNNAAGSITYSNLLFAHGECKEGNVIFSSVTDNAAEIAFFSCTFFSNVANGSRQGTVEGTTKTMAIGNDIRFYNNSVWERILKDKSSFVNCFSTSAFPRIVLSLTPLVVDFSAFTGGNDTLLDIHLPTPGVVVSTEAGKDLPGCGSDSHPKCHSIGFTGRDRLANAFTSVLVEGGRYEETISFNVAEKPAAFSSNGDEHPVVSFAPQHGEDRFMELGVGTLSLSLFTFVPCETASIVKVVGAGPLTIESCEFQNEGELIPIVQTSIIKMSEGTALLKNVKFVGIEFNQGSIVRCEGHVTKLEIQHSVFTGLRGTTGPLISFERLSEGGELIVNKAKLHGNAVSDCVGGITTNNVTTVTITSTTFAHLTDRTQKAALSISTCTTALTLSDLIFEDCSGSDASSLHVISSLTLANPIPNSLSTTNAPISSVESDTTTVFIPKPNALTIDPSLGSAGVFCWKESTGCVSLSCLEPRIGKGHTWPISAAAGTSLESSVSLEEKTLIVSGNGKSSTTFQHSGGIDSPLIVQASGSLTVSDVHFSILPAQATTTRSASFFSISGGTLSLTSVSFNSMSFSSSNSLIKLTGASSITLDTIDFSGMATEGSGSVLHSTSTGTIAFSSISFSSCNCGASQKGRSVFIEQSFVADCVSMTSVQVSSAGTVGQHDIFLKGTNVESTVTESWESLIGAEDTLTSAVMGRVVGEEKDSVVKSGPLAYLRYPYTEGSMHVDGSFWDHESCGKEKLPCETFKNVHFKLNTSNQKVVFLSPYTLTGEINSLALGSVLTTKLAQTVSSDQTTQFVIQAGPLSFEDITILLPTAITKPLFVVKANVLSIASTVTIQNPPSASTHQAPLFSLASGSLQMTGTQVIFQPIYISTKSLIEQTKGSLTISNMNFENISRTAGDGSVISATLSTNSDELSIESTAFKLCSCSAGNGGALFVSLSASALFSITGASSFTSCTASGNGNSLYLSRPDLISFLTPNEGTGPLDSIKPTLSSKAAADAALNEFYGFESSSSEGSLLLYWYPFSTLDTTMHVHSSGHTHSLCGKEALPCQTLPDSLNKIQSATTLMIDSSIELSTKLTSLPRAWTFTKSGSFVLTLSEAGQLEVSNSGSALTLSSLPIEVGTLTVDRTAELLTVSAGSLVVSSCTVFASTKSLSVSFISFLNGQLSFTGSTMTVPTLASKPFVSVTGGKLDVDSSTSFINSDTAIHQASLLSIGGGEVVLDGTQLTTAQRMTFASSSLIVQTKGSLTISNMKIENITRTTGDGSVLHSTLSSTTDKIQISGTSSFTDCRSAVGNGGVLFISCPPSFPSSSLVVDATFSDCSCGPAMKGEWVFVEGHTFKTILSPDYWTKTIAGLTWDSPNTLWGTDTNEEENSAYRSISLLYDLVPYRQRTIHVGTGGRNENGCGSSTWKCLTLNQAHTHLSGSTPFTLSIDTEASHSDGLAISSETTIKGDPATSKLLVGATGSLSVSASTLSLSTFVLDGSSVSRSSSLLVLSQTGSIDINHCTFTGFKCTTDGAVFSSTLGTANSVTIANSAFTSCTSAGNGGVLAITLNGGSITITDANVTFSSCDGLNGKNVYLAGEDLATTLAKGGLNGIKPSIPENGIYGDEEKSKWFGSNTGSDASSGSLLYYWFTHTINEPSTHVHSSGTDHPLCGVQALPCLKLSHALTNTNSAAKFILDSKHSLNEDVTIANTATITSNTVGLAVDVQSDGCFSIAAYTLSVESLSFTTTVPSFDRSLFTITNIGSLALSGSTFTGFSSTVAGSVVSGTVSTSVLIEHCTLSHCNSTEIGGIVSISLTGSGTISISDNTFTTCTSSKNEGNLGSISSSDLIAFLKTNHLSSIKPSLPTNTGLFGNEEKSKWFGMDTETGTTGSLLFYWYPHLDTEASTHVHSNGDAHNLCGSTALPCSILSSAIQKTTAEKKTIIDSAFLLNETISAVFGAHTLTSASPLNTVTIGGDATIALTSNSLTLQSISFTQSAQVQTLTHPLISVTTAPITIDRCTFSKFTLADSALIKHAGSNLSLSEGSFKGITRRQGEGAVLASTIKDGMQLHVDGVTLDTLASETGLATGLLISFLALTNPTHNTPFSLTNLIFKQPSSSNADSSHFVCIVGNNFSAWIDTGDPRFAGSYESLASDNWLWSVDEQTELSGSVVFYLKEGTGPVGVSDAGYLISKCGFFSVWCGEMEYGLSIADSKNQVQINIHDTVTVDKLIDLNEEYRIHGKLSSSVIVLTQKGGFVIDSGEEVIFDGMTLKVAGNADRSALEVLDGHFHVKNARVVVNTAAVLPFLLCQDSQLTFESIVMDKLAPTSQHDVPAVSQTLIKLERAKMSFVDITFESELPDQSTFLEISNGTTELSKLHLSPTIKTVGNLVSMNGGSFSLVDLTLNAVAITSPSFVFSEVASCTITNLTASELSSTELIQIDSSDSFTLQSCTFSGASDKSTQLNEDTLCSWSTGLISINSTPTTIRASEFKKLGQGALSVNGSRVSVTTSAFIINSAGSSDFPSVHRNIRCKDGNVSFEDLNGGDGVNNTSLWILGENCEIRLKEEKVTSPFFQPAFDAEKSSSKQEKNKTLTVTLVAGLLVPCGLQIELFESSKESDHTSSFLKALTPSSTTSFTEEKVILSLSPTEIHSKLNASAEWKGRIVTGNEQRSSSFLVKQSLSDERKSHAVQAMKWVIPVVCAVLALLFILILLIVLCRRRRQKKAAETQGREELNEVQDEKIEVLNDDLLYPATSLVNAVPSQAPFDKEDPSVKRTAFQPHHESLLPDSKSFSNVEVVKAEEGVQVAQINKRDTLYNRLHSNQKQPISKGMTAQQIVRALMKLYNINSALELFTRFSSHVVLFDKEGQVYLDMNASNPDQSAVPLIQQPQIAQTQPGTDSNMTRTTPSNQREGFEMMRWRAPETVVEQGEEKKEVKPDQAAVFSLGLVLYEIETGCVPFGEMDAVNASRQLRTGCLPKMELVGSEELSTLIAECLSLDGKNRPKLNSLDSRIASISFKADDAPNLLEFV</sequence>
<keyword evidence="4" id="KW-1185">Reference proteome</keyword>
<accession>A0ABQ9XIY8</accession>
<comment type="caution">
    <text evidence="3">The sequence shown here is derived from an EMBL/GenBank/DDBJ whole genome shotgun (WGS) entry which is preliminary data.</text>
</comment>
<protein>
    <recommendedName>
        <fullName evidence="2">Protein kinase domain-containing protein</fullName>
    </recommendedName>
</protein>
<reference evidence="3 4" key="1">
    <citation type="journal article" date="2022" name="bioRxiv">
        <title>Genomics of Preaxostyla Flagellates Illuminates Evolutionary Transitions and the Path Towards Mitochondrial Loss.</title>
        <authorList>
            <person name="Novak L.V.F."/>
            <person name="Treitli S.C."/>
            <person name="Pyrih J."/>
            <person name="Halakuc P."/>
            <person name="Pipaliya S.V."/>
            <person name="Vacek V."/>
            <person name="Brzon O."/>
            <person name="Soukal P."/>
            <person name="Eme L."/>
            <person name="Dacks J.B."/>
            <person name="Karnkowska A."/>
            <person name="Elias M."/>
            <person name="Hampl V."/>
        </authorList>
    </citation>
    <scope>NUCLEOTIDE SEQUENCE [LARGE SCALE GENOMIC DNA]</scope>
    <source>
        <strain evidence="3">NAU3</strain>
        <tissue evidence="3">Gut</tissue>
    </source>
</reference>
<gene>
    <name evidence="3" type="ORF">BLNAU_13690</name>
</gene>
<dbReference type="Proteomes" id="UP001281761">
    <property type="component" value="Unassembled WGS sequence"/>
</dbReference>
<dbReference type="SUPFAM" id="SSF51126">
    <property type="entry name" value="Pectin lyase-like"/>
    <property type="match status" value="3"/>
</dbReference>
<feature type="transmembrane region" description="Helical" evidence="1">
    <location>
        <begin position="3123"/>
        <end position="3144"/>
    </location>
</feature>
<dbReference type="PROSITE" id="PS50011">
    <property type="entry name" value="PROTEIN_KINASE_DOM"/>
    <property type="match status" value="1"/>
</dbReference>
<keyword evidence="1" id="KW-0812">Transmembrane</keyword>
<name>A0ABQ9XIY8_9EUKA</name>
<evidence type="ECO:0000256" key="1">
    <source>
        <dbReference type="SAM" id="Phobius"/>
    </source>
</evidence>
<dbReference type="EMBL" id="JARBJD010000119">
    <property type="protein sequence ID" value="KAK2951410.1"/>
    <property type="molecule type" value="Genomic_DNA"/>
</dbReference>
<dbReference type="Pfam" id="PF07714">
    <property type="entry name" value="PK_Tyr_Ser-Thr"/>
    <property type="match status" value="1"/>
</dbReference>
<dbReference type="InterPro" id="IPR000719">
    <property type="entry name" value="Prot_kinase_dom"/>
</dbReference>